<evidence type="ECO:0000313" key="7">
    <source>
        <dbReference type="EMBL" id="MRY11391.1"/>
    </source>
</evidence>
<dbReference type="InterPro" id="IPR013249">
    <property type="entry name" value="RNA_pol_sigma70_r4_t2"/>
</dbReference>
<feature type="domain" description="RNA polymerase sigma-70 region 2" evidence="5">
    <location>
        <begin position="24"/>
        <end position="87"/>
    </location>
</feature>
<dbReference type="PANTHER" id="PTHR43133">
    <property type="entry name" value="RNA POLYMERASE ECF-TYPE SIGMA FACTO"/>
    <property type="match status" value="1"/>
</dbReference>
<keyword evidence="3" id="KW-0731">Sigma factor</keyword>
<dbReference type="NCBIfam" id="TIGR02937">
    <property type="entry name" value="sigma70-ECF"/>
    <property type="match status" value="1"/>
</dbReference>
<dbReference type="EMBL" id="WKLP01000009">
    <property type="protein sequence ID" value="MRY11391.1"/>
    <property type="molecule type" value="Genomic_DNA"/>
</dbReference>
<gene>
    <name evidence="7" type="ORF">GKE01_07910</name>
</gene>
<dbReference type="SUPFAM" id="SSF88946">
    <property type="entry name" value="Sigma2 domain of RNA polymerase sigma factors"/>
    <property type="match status" value="1"/>
</dbReference>
<proteinExistence type="inferred from homology"/>
<dbReference type="InterPro" id="IPR013325">
    <property type="entry name" value="RNA_pol_sigma_r2"/>
</dbReference>
<dbReference type="NCBIfam" id="TIGR02985">
    <property type="entry name" value="Sig70_bacteroi1"/>
    <property type="match status" value="1"/>
</dbReference>
<dbReference type="Gene3D" id="1.10.10.10">
    <property type="entry name" value="Winged helix-like DNA-binding domain superfamily/Winged helix DNA-binding domain"/>
    <property type="match status" value="1"/>
</dbReference>
<dbReference type="Gene3D" id="1.10.1740.10">
    <property type="match status" value="1"/>
</dbReference>
<dbReference type="InterPro" id="IPR013324">
    <property type="entry name" value="RNA_pol_sigma_r3/r4-like"/>
</dbReference>
<name>A0A6G1ZCH1_9BACT</name>
<evidence type="ECO:0000256" key="4">
    <source>
        <dbReference type="ARBA" id="ARBA00023163"/>
    </source>
</evidence>
<dbReference type="RefSeq" id="WP_010801913.1">
    <property type="nucleotide sequence ID" value="NZ_CAJLDJ010000059.1"/>
</dbReference>
<dbReference type="InterPro" id="IPR039425">
    <property type="entry name" value="RNA_pol_sigma-70-like"/>
</dbReference>
<comment type="caution">
    <text evidence="7">The sequence shown here is derived from an EMBL/GenBank/DDBJ whole genome shotgun (WGS) entry which is preliminary data.</text>
</comment>
<sequence>MEKELEVKYLEALGEGDHEAFNMLFMSYHSLVKRFLFGFIKEEDEVLDLAQEVFIKVWTHRKSAASADSFKAYLFRMARNELYNYYKLNAIHENHLERYYQQSVWVDDLMEERILAEELGLLLDIAVENMPPQRKQIFKMSRKEGLSNEEISLKLNINKRTVENHITQALADLRKVLKIVLPFFI</sequence>
<dbReference type="GO" id="GO:0003677">
    <property type="term" value="F:DNA binding"/>
    <property type="evidence" value="ECO:0007669"/>
    <property type="project" value="InterPro"/>
</dbReference>
<dbReference type="InterPro" id="IPR014284">
    <property type="entry name" value="RNA_pol_sigma-70_dom"/>
</dbReference>
<dbReference type="Pfam" id="PF08281">
    <property type="entry name" value="Sigma70_r4_2"/>
    <property type="match status" value="1"/>
</dbReference>
<organism evidence="7">
    <name type="scientific">Parabacteroides goldsteinii</name>
    <dbReference type="NCBI Taxonomy" id="328812"/>
    <lineage>
        <taxon>Bacteria</taxon>
        <taxon>Pseudomonadati</taxon>
        <taxon>Bacteroidota</taxon>
        <taxon>Bacteroidia</taxon>
        <taxon>Bacteroidales</taxon>
        <taxon>Tannerellaceae</taxon>
        <taxon>Parabacteroides</taxon>
    </lineage>
</organism>
<evidence type="ECO:0000256" key="2">
    <source>
        <dbReference type="ARBA" id="ARBA00023015"/>
    </source>
</evidence>
<evidence type="ECO:0000259" key="5">
    <source>
        <dbReference type="Pfam" id="PF04542"/>
    </source>
</evidence>
<protein>
    <submittedName>
        <fullName evidence="7">RNA polymerase sigma-70 factor</fullName>
    </submittedName>
</protein>
<dbReference type="PANTHER" id="PTHR43133:SF46">
    <property type="entry name" value="RNA POLYMERASE SIGMA-70 FACTOR ECF SUBFAMILY"/>
    <property type="match status" value="1"/>
</dbReference>
<dbReference type="AlphaFoldDB" id="A0A6G1ZCH1"/>
<keyword evidence="4" id="KW-0804">Transcription</keyword>
<dbReference type="SUPFAM" id="SSF88659">
    <property type="entry name" value="Sigma3 and sigma4 domains of RNA polymerase sigma factors"/>
    <property type="match status" value="1"/>
</dbReference>
<dbReference type="InterPro" id="IPR007627">
    <property type="entry name" value="RNA_pol_sigma70_r2"/>
</dbReference>
<dbReference type="InterPro" id="IPR014327">
    <property type="entry name" value="RNA_pol_sigma70_bacteroid"/>
</dbReference>
<dbReference type="GO" id="GO:0006352">
    <property type="term" value="P:DNA-templated transcription initiation"/>
    <property type="evidence" value="ECO:0007669"/>
    <property type="project" value="InterPro"/>
</dbReference>
<keyword evidence="2" id="KW-0805">Transcription regulation</keyword>
<evidence type="ECO:0000256" key="3">
    <source>
        <dbReference type="ARBA" id="ARBA00023082"/>
    </source>
</evidence>
<dbReference type="InterPro" id="IPR036388">
    <property type="entry name" value="WH-like_DNA-bd_sf"/>
</dbReference>
<evidence type="ECO:0000256" key="1">
    <source>
        <dbReference type="ARBA" id="ARBA00010641"/>
    </source>
</evidence>
<comment type="similarity">
    <text evidence="1">Belongs to the sigma-70 factor family. ECF subfamily.</text>
</comment>
<evidence type="ECO:0000259" key="6">
    <source>
        <dbReference type="Pfam" id="PF08281"/>
    </source>
</evidence>
<dbReference type="GO" id="GO:0016987">
    <property type="term" value="F:sigma factor activity"/>
    <property type="evidence" value="ECO:0007669"/>
    <property type="project" value="UniProtKB-KW"/>
</dbReference>
<feature type="domain" description="RNA polymerase sigma factor 70 region 4 type 2" evidence="6">
    <location>
        <begin position="126"/>
        <end position="173"/>
    </location>
</feature>
<dbReference type="Pfam" id="PF04542">
    <property type="entry name" value="Sigma70_r2"/>
    <property type="match status" value="1"/>
</dbReference>
<reference evidence="7" key="1">
    <citation type="journal article" date="2019" name="Nat. Med.">
        <title>A library of human gut bacterial isolates paired with longitudinal multiomics data enables mechanistic microbiome research.</title>
        <authorList>
            <person name="Poyet M."/>
            <person name="Groussin M."/>
            <person name="Gibbons S.M."/>
            <person name="Avila-Pacheco J."/>
            <person name="Jiang X."/>
            <person name="Kearney S.M."/>
            <person name="Perrotta A.R."/>
            <person name="Berdy B."/>
            <person name="Zhao S."/>
            <person name="Lieberman T.D."/>
            <person name="Swanson P.K."/>
            <person name="Smith M."/>
            <person name="Roesemann S."/>
            <person name="Alexander J.E."/>
            <person name="Rich S.A."/>
            <person name="Livny J."/>
            <person name="Vlamakis H."/>
            <person name="Clish C."/>
            <person name="Bullock K."/>
            <person name="Deik A."/>
            <person name="Scott J."/>
            <person name="Pierce K.A."/>
            <person name="Xavier R.J."/>
            <person name="Alm E.J."/>
        </authorList>
    </citation>
    <scope>NUCLEOTIDE SEQUENCE</scope>
    <source>
        <strain evidence="7">BIOML-A4</strain>
    </source>
</reference>
<accession>A0A6G1ZCH1</accession>